<evidence type="ECO:0000313" key="3">
    <source>
        <dbReference type="Proteomes" id="UP000229098"/>
    </source>
</evidence>
<dbReference type="EMBL" id="PFEF01000010">
    <property type="protein sequence ID" value="PJE64158.1"/>
    <property type="molecule type" value="Genomic_DNA"/>
</dbReference>
<dbReference type="Pfam" id="PF07819">
    <property type="entry name" value="PGAP1"/>
    <property type="match status" value="1"/>
</dbReference>
<evidence type="ECO:0000313" key="2">
    <source>
        <dbReference type="EMBL" id="PJE64158.1"/>
    </source>
</evidence>
<gene>
    <name evidence="2" type="ORF">COU90_04785</name>
</gene>
<dbReference type="AlphaFoldDB" id="A0A2M8KW52"/>
<dbReference type="Gene3D" id="3.40.50.1820">
    <property type="entry name" value="alpha/beta hydrolase"/>
    <property type="match status" value="1"/>
</dbReference>
<reference evidence="3" key="1">
    <citation type="submission" date="2017-09" db="EMBL/GenBank/DDBJ databases">
        <title>Depth-based differentiation of microbial function through sediment-hosted aquifers and enrichment of novel symbionts in the deep terrestrial subsurface.</title>
        <authorList>
            <person name="Probst A.J."/>
            <person name="Ladd B."/>
            <person name="Jarett J.K."/>
            <person name="Geller-Mcgrath D.E."/>
            <person name="Sieber C.M.K."/>
            <person name="Emerson J.B."/>
            <person name="Anantharaman K."/>
            <person name="Thomas B.C."/>
            <person name="Malmstrom R."/>
            <person name="Stieglmeier M."/>
            <person name="Klingl A."/>
            <person name="Woyke T."/>
            <person name="Ryan C.M."/>
            <person name="Banfield J.F."/>
        </authorList>
    </citation>
    <scope>NUCLEOTIDE SEQUENCE [LARGE SCALE GENOMIC DNA]</scope>
</reference>
<accession>A0A2M8KW52</accession>
<name>A0A2M8KW52_9BACT</name>
<evidence type="ECO:0000259" key="1">
    <source>
        <dbReference type="Pfam" id="PF07819"/>
    </source>
</evidence>
<proteinExistence type="predicted"/>
<sequence>MDPASRDNPQKFLQDPQQLNAYSYVRNNPLNFIDPEGLFTVVVPGTNYNKDDWSEGGAASEFLSNVGETFGEPPIIFDWSGNNNKRAREAAANDLANQINNHDFNEGEQLNIVGHSHGGNIAIDASNNINKSINTLVTLATPVRVVGYNPSRNNIGKHINAYSWLDPVQKSGGGATSLSEQIGNTVFGPIGVAVGRYLGLYEFGTAGRTFPGAENMNVTWQAGLDPRYIHSMWRSTEVWDKISNSYNSHE</sequence>
<protein>
    <recommendedName>
        <fullName evidence="1">GPI inositol-deacylase PGAP1-like alpha/beta domain-containing protein</fullName>
    </recommendedName>
</protein>
<dbReference type="SUPFAM" id="SSF53474">
    <property type="entry name" value="alpha/beta-Hydrolases"/>
    <property type="match status" value="1"/>
</dbReference>
<dbReference type="InterPro" id="IPR012908">
    <property type="entry name" value="PGAP1-ab_dom-like"/>
</dbReference>
<feature type="domain" description="GPI inositol-deacylase PGAP1-like alpha/beta" evidence="1">
    <location>
        <begin position="103"/>
        <end position="145"/>
    </location>
</feature>
<dbReference type="Gene3D" id="2.180.10.10">
    <property type="entry name" value="RHS repeat-associated core"/>
    <property type="match status" value="1"/>
</dbReference>
<dbReference type="GO" id="GO:0016788">
    <property type="term" value="F:hydrolase activity, acting on ester bonds"/>
    <property type="evidence" value="ECO:0007669"/>
    <property type="project" value="InterPro"/>
</dbReference>
<dbReference type="InterPro" id="IPR029058">
    <property type="entry name" value="AB_hydrolase_fold"/>
</dbReference>
<dbReference type="Proteomes" id="UP000229098">
    <property type="component" value="Unassembled WGS sequence"/>
</dbReference>
<comment type="caution">
    <text evidence="2">The sequence shown here is derived from an EMBL/GenBank/DDBJ whole genome shotgun (WGS) entry which is preliminary data.</text>
</comment>
<organism evidence="2 3">
    <name type="scientific">Candidatus Ryanbacteria bacterium CG10_big_fil_rev_8_21_14_0_10_43_42</name>
    <dbReference type="NCBI Taxonomy" id="1974864"/>
    <lineage>
        <taxon>Bacteria</taxon>
        <taxon>Candidatus Ryaniibacteriota</taxon>
    </lineage>
</organism>